<dbReference type="InterPro" id="IPR046237">
    <property type="entry name" value="DUF6270"/>
</dbReference>
<accession>A0A7Z0D9T9</accession>
<keyword evidence="2" id="KW-1185">Reference proteome</keyword>
<evidence type="ECO:0000313" key="2">
    <source>
        <dbReference type="Proteomes" id="UP000527616"/>
    </source>
</evidence>
<dbReference type="EMBL" id="JACBZS010000001">
    <property type="protein sequence ID" value="NYI71442.1"/>
    <property type="molecule type" value="Genomic_DNA"/>
</dbReference>
<protein>
    <submittedName>
        <fullName evidence="1">Uncharacterized protein</fullName>
    </submittedName>
</protein>
<dbReference type="AlphaFoldDB" id="A0A7Z0D9T9"/>
<proteinExistence type="predicted"/>
<reference evidence="1 2" key="1">
    <citation type="submission" date="2020-07" db="EMBL/GenBank/DDBJ databases">
        <title>Sequencing the genomes of 1000 actinobacteria strains.</title>
        <authorList>
            <person name="Klenk H.-P."/>
        </authorList>
    </citation>
    <scope>NUCLEOTIDE SEQUENCE [LARGE SCALE GENOMIC DNA]</scope>
    <source>
        <strain evidence="1 2">DSM 103164</strain>
    </source>
</reference>
<organism evidence="1 2">
    <name type="scientific">Naumannella cuiyingiana</name>
    <dbReference type="NCBI Taxonomy" id="1347891"/>
    <lineage>
        <taxon>Bacteria</taxon>
        <taxon>Bacillati</taxon>
        <taxon>Actinomycetota</taxon>
        <taxon>Actinomycetes</taxon>
        <taxon>Propionibacteriales</taxon>
        <taxon>Propionibacteriaceae</taxon>
        <taxon>Naumannella</taxon>
    </lineage>
</organism>
<dbReference type="Pfam" id="PF19786">
    <property type="entry name" value="DUF6270"/>
    <property type="match status" value="1"/>
</dbReference>
<dbReference type="RefSeq" id="WP_179445264.1">
    <property type="nucleotide sequence ID" value="NZ_JACBZS010000001.1"/>
</dbReference>
<sequence>MTRTFIMGSCVSRDTFEHLPERFRLAGYVARQSLVSVGRPVPDSTLPYAELDSAFQRRMLAGDLAGNAIDQLDAAGTVDLVLWDLTDERLGAHRAGDGWFTRTIEGIGADFYPAGLPHVAYGTDEHFAAWSRALPRWIGALADRDLLGRTVFLQVPWAAITTEDHPTPVSFGLSAEAANAATFRYQRAIMDAAPELTMIRPRDRVRARPGHQWGLAPFHYTEDVYRDLTNQLDALTR</sequence>
<comment type="caution">
    <text evidence="1">The sequence shown here is derived from an EMBL/GenBank/DDBJ whole genome shotgun (WGS) entry which is preliminary data.</text>
</comment>
<gene>
    <name evidence="1" type="ORF">GGQ54_002002</name>
</gene>
<name>A0A7Z0D9T9_9ACTN</name>
<dbReference type="Proteomes" id="UP000527616">
    <property type="component" value="Unassembled WGS sequence"/>
</dbReference>
<evidence type="ECO:0000313" key="1">
    <source>
        <dbReference type="EMBL" id="NYI71442.1"/>
    </source>
</evidence>